<evidence type="ECO:0000256" key="1">
    <source>
        <dbReference type="SAM" id="Phobius"/>
    </source>
</evidence>
<feature type="transmembrane region" description="Helical" evidence="1">
    <location>
        <begin position="344"/>
        <end position="363"/>
    </location>
</feature>
<organism evidence="2 3">
    <name type="scientific">Mycena sanguinolenta</name>
    <dbReference type="NCBI Taxonomy" id="230812"/>
    <lineage>
        <taxon>Eukaryota</taxon>
        <taxon>Fungi</taxon>
        <taxon>Dikarya</taxon>
        <taxon>Basidiomycota</taxon>
        <taxon>Agaricomycotina</taxon>
        <taxon>Agaricomycetes</taxon>
        <taxon>Agaricomycetidae</taxon>
        <taxon>Agaricales</taxon>
        <taxon>Marasmiineae</taxon>
        <taxon>Mycenaceae</taxon>
        <taxon>Mycena</taxon>
    </lineage>
</organism>
<gene>
    <name evidence="2" type="ORF">MSAN_01185500</name>
</gene>
<feature type="transmembrane region" description="Helical" evidence="1">
    <location>
        <begin position="139"/>
        <end position="155"/>
    </location>
</feature>
<dbReference type="AlphaFoldDB" id="A0A8H6YND7"/>
<keyword evidence="1" id="KW-0472">Membrane</keyword>
<feature type="transmembrane region" description="Helical" evidence="1">
    <location>
        <begin position="375"/>
        <end position="395"/>
    </location>
</feature>
<reference evidence="2" key="1">
    <citation type="submission" date="2020-05" db="EMBL/GenBank/DDBJ databases">
        <title>Mycena genomes resolve the evolution of fungal bioluminescence.</title>
        <authorList>
            <person name="Tsai I.J."/>
        </authorList>
    </citation>
    <scope>NUCLEOTIDE SEQUENCE</scope>
    <source>
        <strain evidence="2">160909Yilan</strain>
    </source>
</reference>
<protein>
    <submittedName>
        <fullName evidence="2">Uncharacterized protein</fullName>
    </submittedName>
</protein>
<evidence type="ECO:0000313" key="3">
    <source>
        <dbReference type="Proteomes" id="UP000623467"/>
    </source>
</evidence>
<name>A0A8H6YND7_9AGAR</name>
<feature type="transmembrane region" description="Helical" evidence="1">
    <location>
        <begin position="208"/>
        <end position="228"/>
    </location>
</feature>
<keyword evidence="3" id="KW-1185">Reference proteome</keyword>
<sequence length="436" mass="47723">MSRETTTDVLQLVNLVSPFNLAEMEKGFGDSTGDGHNEDYLVSNSGAIIGKGLAPSGESTADPTNDSAGIFNSAPIVEEGHAPSGATRAGSNRTDINHEESEGLPDSALLNTVLILVLGICKAVAAYRGQQTAPTTLDWILGVLWAVIAYWVSFLEEAQFGPRERWFFIQDHSAVVFPVLTIFGVLSVVTLCWSSILVMNQDGSWVNWHGLWVGPVWLFTLSWACPGLDPGSSRHGRQISYLVFAPSHRCLAKRFSTPLQMEELQPEIATDAFNSAALMEEGHFGGDNHGSTAEESLLHPAQPAPEDPKIKITLWRLLNTTLLLGLGVYKAVTAYGGQQTAPTTLDWILGVLWAVIAYWVSFLEEAQLGPRGRWFFIQDHSPVVFPILTLLMVFFCCRSRLEYNPGTGQAQWVEGPELARLLAVSLYTLKPLVEVV</sequence>
<feature type="transmembrane region" description="Helical" evidence="1">
    <location>
        <begin position="314"/>
        <end position="332"/>
    </location>
</feature>
<keyword evidence="1" id="KW-0812">Transmembrane</keyword>
<proteinExistence type="predicted"/>
<evidence type="ECO:0000313" key="2">
    <source>
        <dbReference type="EMBL" id="KAF7361519.1"/>
    </source>
</evidence>
<dbReference type="OrthoDB" id="3268450at2759"/>
<keyword evidence="1" id="KW-1133">Transmembrane helix</keyword>
<dbReference type="Proteomes" id="UP000623467">
    <property type="component" value="Unassembled WGS sequence"/>
</dbReference>
<dbReference type="EMBL" id="JACAZH010000008">
    <property type="protein sequence ID" value="KAF7361519.1"/>
    <property type="molecule type" value="Genomic_DNA"/>
</dbReference>
<feature type="transmembrane region" description="Helical" evidence="1">
    <location>
        <begin position="175"/>
        <end position="196"/>
    </location>
</feature>
<comment type="caution">
    <text evidence="2">The sequence shown here is derived from an EMBL/GenBank/DDBJ whole genome shotgun (WGS) entry which is preliminary data.</text>
</comment>
<accession>A0A8H6YND7</accession>